<evidence type="ECO:0000313" key="1">
    <source>
        <dbReference type="EMBL" id="GCA63803.1"/>
    </source>
</evidence>
<dbReference type="AlphaFoldDB" id="A0A391NZW9"/>
<organism evidence="1 2">
    <name type="scientific">Kipferlia bialata</name>
    <dbReference type="NCBI Taxonomy" id="797122"/>
    <lineage>
        <taxon>Eukaryota</taxon>
        <taxon>Metamonada</taxon>
        <taxon>Carpediemonas-like organisms</taxon>
        <taxon>Kipferlia</taxon>
    </lineage>
</organism>
<accession>A0A391NZW9</accession>
<protein>
    <submittedName>
        <fullName evidence="1">Uncharacterized protein</fullName>
    </submittedName>
</protein>
<evidence type="ECO:0000313" key="2">
    <source>
        <dbReference type="Proteomes" id="UP000265618"/>
    </source>
</evidence>
<reference evidence="1 2" key="1">
    <citation type="journal article" date="2018" name="PLoS ONE">
        <title>The draft genome of Kipferlia bialata reveals reductive genome evolution in fornicate parasites.</title>
        <authorList>
            <person name="Tanifuji G."/>
            <person name="Takabayashi S."/>
            <person name="Kume K."/>
            <person name="Takagi M."/>
            <person name="Nakayama T."/>
            <person name="Kamikawa R."/>
            <person name="Inagaki Y."/>
            <person name="Hashimoto T."/>
        </authorList>
    </citation>
    <scope>NUCLEOTIDE SEQUENCE [LARGE SCALE GENOMIC DNA]</scope>
    <source>
        <strain evidence="1">NY0173</strain>
    </source>
</reference>
<keyword evidence="2" id="KW-1185">Reference proteome</keyword>
<dbReference type="Proteomes" id="UP000265618">
    <property type="component" value="Unassembled WGS sequence"/>
</dbReference>
<dbReference type="EMBL" id="BDIP01005093">
    <property type="protein sequence ID" value="GCA63803.1"/>
    <property type="molecule type" value="Genomic_DNA"/>
</dbReference>
<comment type="caution">
    <text evidence="1">The sequence shown here is derived from an EMBL/GenBank/DDBJ whole genome shotgun (WGS) entry which is preliminary data.</text>
</comment>
<name>A0A391NZW9_9EUKA</name>
<proteinExistence type="predicted"/>
<gene>
    <name evidence="1" type="ORF">KIPB_011965</name>
</gene>
<sequence length="129" mass="14900">MAENHDVTSPVTITPETRKSNHFWGILVENFRDDAERRAFFTLLVGQHKFTPRYSSSVSKQLTSKVYFKEFTKGADEAIPEMEAILAAFSRDHTHTAPRHCIFKVHNQVETMEDLAKIFEPLEQVEEFA</sequence>